<keyword evidence="1" id="KW-1133">Transmembrane helix</keyword>
<keyword evidence="1" id="KW-0472">Membrane</keyword>
<dbReference type="EMBL" id="CAUYUJ010017035">
    <property type="protein sequence ID" value="CAK0871085.1"/>
    <property type="molecule type" value="Genomic_DNA"/>
</dbReference>
<evidence type="ECO:0008006" key="4">
    <source>
        <dbReference type="Google" id="ProtNLM"/>
    </source>
</evidence>
<sequence length="467" mass="50115">MLGCIDSVADALLKREAGSIVPAVASAALFGLTELRVASEARSAQLLTAALLLAALAATHTHAVLGKGLSGWCLFQPFRGGACFVVLQACGWTSLATVGAAVLLLVATSAYVPGFASALGLAQLVAQVALVISLAHFENVHVSVEYWRQHCKQWMHDGMPLSVAAIMLVTVAIATIGAAMVSPPSPRLACWIALAMWLLLQAAGVRIMWTVTWNIGTLFAYALESEEALAVMACIGIGAVCAPWYLGRAAFWRQDFATRAMIGLSRWASEDLCLPLRLRGWYVHEHCMGYVRACFLFADTALHAVPAALLLQHCAWRIRPWHVAGSVALSALWMATLSLRFVVLDFQLLWQGRLLWRRWGERSLFEPHKVGHIYLFENSAVPQDDALIACVPGFLSFMALGHAAVALVAATPWAGEVLFAAGGGHRVSEGTLAGAIVCLLGCSALAGASGFARLLWLRAHEAKEKEK</sequence>
<reference evidence="2" key="1">
    <citation type="submission" date="2023-10" db="EMBL/GenBank/DDBJ databases">
        <authorList>
            <person name="Chen Y."/>
            <person name="Shah S."/>
            <person name="Dougan E. K."/>
            <person name="Thang M."/>
            <person name="Chan C."/>
        </authorList>
    </citation>
    <scope>NUCLEOTIDE SEQUENCE [LARGE SCALE GENOMIC DNA]</scope>
</reference>
<feature type="transmembrane region" description="Helical" evidence="1">
    <location>
        <begin position="386"/>
        <end position="410"/>
    </location>
</feature>
<feature type="transmembrane region" description="Helical" evidence="1">
    <location>
        <begin position="289"/>
        <end position="311"/>
    </location>
</feature>
<organism evidence="2 3">
    <name type="scientific">Prorocentrum cordatum</name>
    <dbReference type="NCBI Taxonomy" id="2364126"/>
    <lineage>
        <taxon>Eukaryota</taxon>
        <taxon>Sar</taxon>
        <taxon>Alveolata</taxon>
        <taxon>Dinophyceae</taxon>
        <taxon>Prorocentrales</taxon>
        <taxon>Prorocentraceae</taxon>
        <taxon>Prorocentrum</taxon>
    </lineage>
</organism>
<feature type="transmembrane region" description="Helical" evidence="1">
    <location>
        <begin position="85"/>
        <end position="106"/>
    </location>
</feature>
<name>A0ABN9VFY9_9DINO</name>
<keyword evidence="3" id="KW-1185">Reference proteome</keyword>
<feature type="transmembrane region" description="Helical" evidence="1">
    <location>
        <begin position="20"/>
        <end position="39"/>
    </location>
</feature>
<feature type="transmembrane region" description="Helical" evidence="1">
    <location>
        <begin position="161"/>
        <end position="181"/>
    </location>
</feature>
<feature type="transmembrane region" description="Helical" evidence="1">
    <location>
        <begin position="331"/>
        <end position="350"/>
    </location>
</feature>
<feature type="transmembrane region" description="Helical" evidence="1">
    <location>
        <begin position="188"/>
        <end position="209"/>
    </location>
</feature>
<evidence type="ECO:0000256" key="1">
    <source>
        <dbReference type="SAM" id="Phobius"/>
    </source>
</evidence>
<accession>A0ABN9VFY9</accession>
<proteinExistence type="predicted"/>
<feature type="transmembrane region" description="Helical" evidence="1">
    <location>
        <begin position="430"/>
        <end position="456"/>
    </location>
</feature>
<protein>
    <recommendedName>
        <fullName evidence="4">Glycerophosphocholine acyltransferase 1</fullName>
    </recommendedName>
</protein>
<dbReference type="Proteomes" id="UP001189429">
    <property type="component" value="Unassembled WGS sequence"/>
</dbReference>
<feature type="transmembrane region" description="Helical" evidence="1">
    <location>
        <begin position="46"/>
        <end position="65"/>
    </location>
</feature>
<keyword evidence="1" id="KW-0812">Transmembrane</keyword>
<gene>
    <name evidence="2" type="ORF">PCOR1329_LOCUS57027</name>
</gene>
<evidence type="ECO:0000313" key="2">
    <source>
        <dbReference type="EMBL" id="CAK0871085.1"/>
    </source>
</evidence>
<evidence type="ECO:0000313" key="3">
    <source>
        <dbReference type="Proteomes" id="UP001189429"/>
    </source>
</evidence>
<feature type="transmembrane region" description="Helical" evidence="1">
    <location>
        <begin position="118"/>
        <end position="137"/>
    </location>
</feature>
<comment type="caution">
    <text evidence="2">The sequence shown here is derived from an EMBL/GenBank/DDBJ whole genome shotgun (WGS) entry which is preliminary data.</text>
</comment>
<feature type="transmembrane region" description="Helical" evidence="1">
    <location>
        <begin position="229"/>
        <end position="246"/>
    </location>
</feature>